<dbReference type="AlphaFoldDB" id="A0A6I6IS03"/>
<dbReference type="KEGG" id="rom:EI983_11665"/>
<dbReference type="Proteomes" id="UP000428330">
    <property type="component" value="Chromosome"/>
</dbReference>
<feature type="transmembrane region" description="Helical" evidence="1">
    <location>
        <begin position="61"/>
        <end position="83"/>
    </location>
</feature>
<feature type="transmembrane region" description="Helical" evidence="1">
    <location>
        <begin position="32"/>
        <end position="49"/>
    </location>
</feature>
<name>A0A6I6IS03_9RHOB</name>
<keyword evidence="1" id="KW-0472">Membrane</keyword>
<organism evidence="2 3">
    <name type="scientific">Roseovarius faecimaris</name>
    <dbReference type="NCBI Taxonomy" id="2494550"/>
    <lineage>
        <taxon>Bacteria</taxon>
        <taxon>Pseudomonadati</taxon>
        <taxon>Pseudomonadota</taxon>
        <taxon>Alphaproteobacteria</taxon>
        <taxon>Rhodobacterales</taxon>
        <taxon>Roseobacteraceae</taxon>
        <taxon>Roseovarius</taxon>
    </lineage>
</organism>
<proteinExistence type="predicted"/>
<sequence>MDLLDKRLLVLAFIAALGYAVATIGMKLASAQWGLLAGMLILLGFYAAMQAEITLMRGVELGVLYLLIIAAESLIVLGYAFAIGEGLNLRESLGGLLIFAGVMVVLD</sequence>
<accession>A0A6I6IS03</accession>
<keyword evidence="1" id="KW-0812">Transmembrane</keyword>
<reference evidence="3" key="1">
    <citation type="submission" date="2018-12" db="EMBL/GenBank/DDBJ databases">
        <title>Complete genome sequence of Roseovarius sp. MME-070.</title>
        <authorList>
            <person name="Nam Y.-D."/>
            <person name="Kang J."/>
            <person name="Chung W.-H."/>
            <person name="Park Y.S."/>
        </authorList>
    </citation>
    <scope>NUCLEOTIDE SEQUENCE [LARGE SCALE GENOMIC DNA]</scope>
    <source>
        <strain evidence="3">MME-070</strain>
    </source>
</reference>
<protein>
    <submittedName>
        <fullName evidence="2">5-aminolevulinate synthase</fullName>
    </submittedName>
</protein>
<keyword evidence="1" id="KW-1133">Transmembrane helix</keyword>
<feature type="transmembrane region" description="Helical" evidence="1">
    <location>
        <begin position="89"/>
        <end position="106"/>
    </location>
</feature>
<evidence type="ECO:0000313" key="2">
    <source>
        <dbReference type="EMBL" id="QGX98894.1"/>
    </source>
</evidence>
<dbReference type="RefSeq" id="WP_157707576.1">
    <property type="nucleotide sequence ID" value="NZ_CP034348.1"/>
</dbReference>
<dbReference type="EMBL" id="CP034348">
    <property type="protein sequence ID" value="QGX98894.1"/>
    <property type="molecule type" value="Genomic_DNA"/>
</dbReference>
<keyword evidence="3" id="KW-1185">Reference proteome</keyword>
<dbReference type="OrthoDB" id="7644846at2"/>
<evidence type="ECO:0000313" key="3">
    <source>
        <dbReference type="Proteomes" id="UP000428330"/>
    </source>
</evidence>
<gene>
    <name evidence="2" type="ORF">EI983_11665</name>
</gene>
<evidence type="ECO:0000256" key="1">
    <source>
        <dbReference type="SAM" id="Phobius"/>
    </source>
</evidence>